<accession>H3AI72</accession>
<dbReference type="AlphaFoldDB" id="H3AI72"/>
<dbReference type="PANTHER" id="PTHR24252">
    <property type="entry name" value="ACROSIN-RELATED"/>
    <property type="match status" value="1"/>
</dbReference>
<reference evidence="8" key="3">
    <citation type="submission" date="2025-09" db="UniProtKB">
        <authorList>
            <consortium name="Ensembl"/>
        </authorList>
    </citation>
    <scope>IDENTIFICATION</scope>
</reference>
<evidence type="ECO:0000313" key="9">
    <source>
        <dbReference type="Proteomes" id="UP000008672"/>
    </source>
</evidence>
<keyword evidence="1 6" id="KW-0645">Protease</keyword>
<dbReference type="STRING" id="7897.ENSLACP00000009343"/>
<evidence type="ECO:0000256" key="3">
    <source>
        <dbReference type="ARBA" id="ARBA00022825"/>
    </source>
</evidence>
<reference evidence="8" key="2">
    <citation type="submission" date="2025-08" db="UniProtKB">
        <authorList>
            <consortium name="Ensembl"/>
        </authorList>
    </citation>
    <scope>IDENTIFICATION</scope>
</reference>
<feature type="domain" description="Peptidase S1" evidence="7">
    <location>
        <begin position="25"/>
        <end position="278"/>
    </location>
</feature>
<dbReference type="PANTHER" id="PTHR24252:SF27">
    <property type="entry name" value="TRANSMEMBRANE PROTEASE SERINE 3-LIKE"/>
    <property type="match status" value="1"/>
</dbReference>
<keyword evidence="3 6" id="KW-0720">Serine protease</keyword>
<evidence type="ECO:0000256" key="4">
    <source>
        <dbReference type="ARBA" id="ARBA00023157"/>
    </source>
</evidence>
<dbReference type="GeneTree" id="ENSGT00940000159163"/>
<dbReference type="eggNOG" id="KOG3627">
    <property type="taxonomic scope" value="Eukaryota"/>
</dbReference>
<dbReference type="InParanoid" id="H3AI72"/>
<keyword evidence="5" id="KW-0325">Glycoprotein</keyword>
<evidence type="ECO:0000256" key="6">
    <source>
        <dbReference type="RuleBase" id="RU363034"/>
    </source>
</evidence>
<dbReference type="PROSITE" id="PS00134">
    <property type="entry name" value="TRYPSIN_HIS"/>
    <property type="match status" value="1"/>
</dbReference>
<evidence type="ECO:0000313" key="8">
    <source>
        <dbReference type="Ensembl" id="ENSLACP00000009343.1"/>
    </source>
</evidence>
<dbReference type="EMBL" id="AFYH01216452">
    <property type="status" value="NOT_ANNOTATED_CDS"/>
    <property type="molecule type" value="Genomic_DNA"/>
</dbReference>
<protein>
    <recommendedName>
        <fullName evidence="7">Peptidase S1 domain-containing protein</fullName>
    </recommendedName>
</protein>
<evidence type="ECO:0000259" key="7">
    <source>
        <dbReference type="PROSITE" id="PS50240"/>
    </source>
</evidence>
<dbReference type="GO" id="GO:0006508">
    <property type="term" value="P:proteolysis"/>
    <property type="evidence" value="ECO:0007669"/>
    <property type="project" value="UniProtKB-KW"/>
</dbReference>
<sequence>TCSTSKVVSLLCTDCGKPLRTSSRIVGGSPSLLGEWPWQVSLRWQGNHVCGGSIISGQWILSAAHCFLLSCSSLTEISVCSIRLQIIVCSRNGKEDSNKWTVHAGSIYKSGLPLEQYSVQKIYTNTRYSYVTYDYDIALVKSSKSIIFSERIQPVCLPRFGQIFSPMIDCWITGWGYTVEGGPVSAILREARVQLITRRDCNRISFYYGSITPRMLCAGYLSGKVDSCKGDSGGPLVCQDEGVWRLVGIVSWGIGCGRPNRPGVYSNVTALLDWIYQK</sequence>
<dbReference type="Ensembl" id="ENSLACT00000009414.1">
    <property type="protein sequence ID" value="ENSLACP00000009343.1"/>
    <property type="gene ID" value="ENSLACG00000008243.1"/>
</dbReference>
<dbReference type="GO" id="GO:0004252">
    <property type="term" value="F:serine-type endopeptidase activity"/>
    <property type="evidence" value="ECO:0007669"/>
    <property type="project" value="InterPro"/>
</dbReference>
<dbReference type="Pfam" id="PF00089">
    <property type="entry name" value="Trypsin"/>
    <property type="match status" value="1"/>
</dbReference>
<keyword evidence="4" id="KW-1015">Disulfide bond</keyword>
<dbReference type="SUPFAM" id="SSF50494">
    <property type="entry name" value="Trypsin-like serine proteases"/>
    <property type="match status" value="1"/>
</dbReference>
<dbReference type="CDD" id="cd00190">
    <property type="entry name" value="Tryp_SPc"/>
    <property type="match status" value="1"/>
</dbReference>
<dbReference type="PRINTS" id="PR00722">
    <property type="entry name" value="CHYMOTRYPSIN"/>
</dbReference>
<dbReference type="Proteomes" id="UP000008672">
    <property type="component" value="Unassembled WGS sequence"/>
</dbReference>
<keyword evidence="2 6" id="KW-0378">Hydrolase</keyword>
<dbReference type="EMBL" id="AFYH01216451">
    <property type="status" value="NOT_ANNOTATED_CDS"/>
    <property type="molecule type" value="Genomic_DNA"/>
</dbReference>
<organism evidence="8 9">
    <name type="scientific">Latimeria chalumnae</name>
    <name type="common">Coelacanth</name>
    <dbReference type="NCBI Taxonomy" id="7897"/>
    <lineage>
        <taxon>Eukaryota</taxon>
        <taxon>Metazoa</taxon>
        <taxon>Chordata</taxon>
        <taxon>Craniata</taxon>
        <taxon>Vertebrata</taxon>
        <taxon>Euteleostomi</taxon>
        <taxon>Coelacanthiformes</taxon>
        <taxon>Coelacanthidae</taxon>
        <taxon>Latimeria</taxon>
    </lineage>
</organism>
<dbReference type="InterPro" id="IPR001254">
    <property type="entry name" value="Trypsin_dom"/>
</dbReference>
<dbReference type="PROSITE" id="PS50240">
    <property type="entry name" value="TRYPSIN_DOM"/>
    <property type="match status" value="1"/>
</dbReference>
<dbReference type="InterPro" id="IPR033116">
    <property type="entry name" value="TRYPSIN_SER"/>
</dbReference>
<dbReference type="InterPro" id="IPR009003">
    <property type="entry name" value="Peptidase_S1_PA"/>
</dbReference>
<reference evidence="9" key="1">
    <citation type="submission" date="2011-08" db="EMBL/GenBank/DDBJ databases">
        <title>The draft genome of Latimeria chalumnae.</title>
        <authorList>
            <person name="Di Palma F."/>
            <person name="Alfoldi J."/>
            <person name="Johnson J."/>
            <person name="Berlin A."/>
            <person name="Gnerre S."/>
            <person name="Jaffe D."/>
            <person name="MacCallum I."/>
            <person name="Young S."/>
            <person name="Walker B.J."/>
            <person name="Lander E."/>
            <person name="Lindblad-Toh K."/>
        </authorList>
    </citation>
    <scope>NUCLEOTIDE SEQUENCE [LARGE SCALE GENOMIC DNA]</scope>
    <source>
        <strain evidence="9">Wild caught</strain>
    </source>
</reference>
<dbReference type="InterPro" id="IPR043504">
    <property type="entry name" value="Peptidase_S1_PA_chymotrypsin"/>
</dbReference>
<proteinExistence type="predicted"/>
<dbReference type="InterPro" id="IPR018114">
    <property type="entry name" value="TRYPSIN_HIS"/>
</dbReference>
<dbReference type="FunFam" id="2.40.10.10:FF:000006">
    <property type="entry name" value="Serine proteinase stubble"/>
    <property type="match status" value="1"/>
</dbReference>
<evidence type="ECO:0000256" key="1">
    <source>
        <dbReference type="ARBA" id="ARBA00022670"/>
    </source>
</evidence>
<keyword evidence="9" id="KW-1185">Reference proteome</keyword>
<evidence type="ECO:0000256" key="2">
    <source>
        <dbReference type="ARBA" id="ARBA00022801"/>
    </source>
</evidence>
<dbReference type="Gene3D" id="2.40.10.10">
    <property type="entry name" value="Trypsin-like serine proteases"/>
    <property type="match status" value="1"/>
</dbReference>
<dbReference type="OMA" id="PDHVPYG"/>
<dbReference type="SMART" id="SM00020">
    <property type="entry name" value="Tryp_SPc"/>
    <property type="match status" value="1"/>
</dbReference>
<evidence type="ECO:0000256" key="5">
    <source>
        <dbReference type="ARBA" id="ARBA00023180"/>
    </source>
</evidence>
<name>H3AI72_LATCH</name>
<dbReference type="HOGENOM" id="CLU_006842_7_0_1"/>
<dbReference type="EMBL" id="AFYH01216453">
    <property type="status" value="NOT_ANNOTATED_CDS"/>
    <property type="molecule type" value="Genomic_DNA"/>
</dbReference>
<dbReference type="InterPro" id="IPR001314">
    <property type="entry name" value="Peptidase_S1A"/>
</dbReference>
<dbReference type="PROSITE" id="PS00135">
    <property type="entry name" value="TRYPSIN_SER"/>
    <property type="match status" value="1"/>
</dbReference>